<evidence type="ECO:0000256" key="2">
    <source>
        <dbReference type="ARBA" id="ARBA00022669"/>
    </source>
</evidence>
<feature type="disulfide bond" evidence="8">
    <location>
        <begin position="43"/>
        <end position="55"/>
    </location>
</feature>
<dbReference type="Gene3D" id="3.20.20.370">
    <property type="entry name" value="Glycoside hydrolase/deacetylase"/>
    <property type="match status" value="1"/>
</dbReference>
<dbReference type="PROSITE" id="PS51677">
    <property type="entry name" value="NODB"/>
    <property type="match status" value="1"/>
</dbReference>
<dbReference type="Proteomes" id="UP000243081">
    <property type="component" value="Unassembled WGS sequence"/>
</dbReference>
<feature type="domain" description="NodB homology" evidence="12">
    <location>
        <begin position="110"/>
        <end position="306"/>
    </location>
</feature>
<dbReference type="SMART" id="SM00270">
    <property type="entry name" value="ChtBD1"/>
    <property type="match status" value="3"/>
</dbReference>
<feature type="domain" description="Chitin-binding type-1" evidence="11">
    <location>
        <begin position="413"/>
        <end position="459"/>
    </location>
</feature>
<evidence type="ECO:0000256" key="7">
    <source>
        <dbReference type="ARBA" id="ARBA00023285"/>
    </source>
</evidence>
<feature type="domain" description="Chitin-binding type-1" evidence="11">
    <location>
        <begin position="357"/>
        <end position="403"/>
    </location>
</feature>
<accession>A0A179IG36</accession>
<dbReference type="Gene3D" id="3.30.60.10">
    <property type="entry name" value="Endochitinase-like"/>
    <property type="match status" value="3"/>
</dbReference>
<gene>
    <name evidence="13" type="ORF">LLEC1_07628</name>
</gene>
<dbReference type="CDD" id="cd11618">
    <property type="entry name" value="ChtBD1_1"/>
    <property type="match status" value="2"/>
</dbReference>
<evidence type="ECO:0000256" key="5">
    <source>
        <dbReference type="ARBA" id="ARBA00022801"/>
    </source>
</evidence>
<dbReference type="InterPro" id="IPR011330">
    <property type="entry name" value="Glyco_hydro/deAcase_b/a-brl"/>
</dbReference>
<dbReference type="PROSITE" id="PS00026">
    <property type="entry name" value="CHIT_BIND_I_1"/>
    <property type="match status" value="1"/>
</dbReference>
<keyword evidence="7" id="KW-0170">Cobalt</keyword>
<feature type="chain" id="PRO_5008104435" description="NodB homology domain-containing protein" evidence="10">
    <location>
        <begin position="18"/>
        <end position="473"/>
    </location>
</feature>
<comment type="caution">
    <text evidence="8">Lacks conserved residue(s) required for the propagation of feature annotation.</text>
</comment>
<feature type="disulfide bond" evidence="8">
    <location>
        <begin position="432"/>
        <end position="446"/>
    </location>
</feature>
<dbReference type="InterPro" id="IPR001002">
    <property type="entry name" value="Chitin-bd_1"/>
</dbReference>
<comment type="cofactor">
    <cofactor evidence="1">
        <name>Co(2+)</name>
        <dbReference type="ChEBI" id="CHEBI:48828"/>
    </cofactor>
</comment>
<evidence type="ECO:0000256" key="9">
    <source>
        <dbReference type="SAM" id="MobiDB-lite"/>
    </source>
</evidence>
<keyword evidence="8" id="KW-1015">Disulfide bond</keyword>
<dbReference type="InterPro" id="IPR002509">
    <property type="entry name" value="NODB_dom"/>
</dbReference>
<keyword evidence="5" id="KW-0378">Hydrolase</keyword>
<dbReference type="OrthoDB" id="407355at2759"/>
<feature type="domain" description="Chitin-binding type-1" evidence="11">
    <location>
        <begin position="33"/>
        <end position="77"/>
    </location>
</feature>
<evidence type="ECO:0000259" key="12">
    <source>
        <dbReference type="PROSITE" id="PS51677"/>
    </source>
</evidence>
<dbReference type="GO" id="GO:0005975">
    <property type="term" value="P:carbohydrate metabolic process"/>
    <property type="evidence" value="ECO:0007669"/>
    <property type="project" value="InterPro"/>
</dbReference>
<name>A0A179IG36_CORDF</name>
<keyword evidence="3" id="KW-0479">Metal-binding</keyword>
<reference evidence="13 14" key="1">
    <citation type="submission" date="2016-03" db="EMBL/GenBank/DDBJ databases">
        <title>Fine-scale spatial genetic structure of a fungal parasite of coffee scale insects.</title>
        <authorList>
            <person name="Jackson D."/>
            <person name="Zemenick K.A."/>
            <person name="Malloure B."/>
            <person name="Quandt C.A."/>
            <person name="James T.Y."/>
        </authorList>
    </citation>
    <scope>NUCLEOTIDE SEQUENCE [LARGE SCALE GENOMIC DNA]</scope>
    <source>
        <strain evidence="13 14">UM487</strain>
    </source>
</reference>
<dbReference type="EMBL" id="LUKN01001498">
    <property type="protein sequence ID" value="OAR00842.1"/>
    <property type="molecule type" value="Genomic_DNA"/>
</dbReference>
<dbReference type="GO" id="GO:0008061">
    <property type="term" value="F:chitin binding"/>
    <property type="evidence" value="ECO:0007669"/>
    <property type="project" value="UniProtKB-UniRule"/>
</dbReference>
<organism evidence="13 14">
    <name type="scientific">Cordyceps confragosa</name>
    <name type="common">Lecanicillium lecanii</name>
    <dbReference type="NCBI Taxonomy" id="2714763"/>
    <lineage>
        <taxon>Eukaryota</taxon>
        <taxon>Fungi</taxon>
        <taxon>Dikarya</taxon>
        <taxon>Ascomycota</taxon>
        <taxon>Pezizomycotina</taxon>
        <taxon>Sordariomycetes</taxon>
        <taxon>Hypocreomycetidae</taxon>
        <taxon>Hypocreales</taxon>
        <taxon>Cordycipitaceae</taxon>
        <taxon>Akanthomyces</taxon>
    </lineage>
</organism>
<dbReference type="PANTHER" id="PTHR46471:SF2">
    <property type="entry name" value="CHITIN DEACETYLASE-RELATED"/>
    <property type="match status" value="1"/>
</dbReference>
<dbReference type="AlphaFoldDB" id="A0A179IG36"/>
<evidence type="ECO:0000256" key="1">
    <source>
        <dbReference type="ARBA" id="ARBA00001941"/>
    </source>
</evidence>
<keyword evidence="4 10" id="KW-0732">Signal</keyword>
<sequence length="473" mass="51271">MRLFFAILSGLSAMVVAHTSLTSVAGINTLHKRQECGAGVGSCAPGLCCSEGGWCGNTHEYCGGSQCQLEYSDSCDTFKGPSGPSTENVARDEVGPVPYGTIITTCREPGLMALTFDDGPDVYTAQVLDILKSYNVKATFFIAGNNRNKGPMDDPARPWADVLRRMHAEGHHLASHTWTHRSLDKVNRTIQYSEMIYNEMAFRNIFGWIPAYMRPPYLECSADTGCTDLLRTLGYHVVTNNIDTKDYLNDAPENIHLSKERFERALSRDPSRNSYITLAHDVHYETVVTLTAYMIELSRERGYRLTTVGECLGDPRENWYRDTPNGPSAPTSTRKSPTPSTTTSYTRPTTTDRISPDQRCGGSTGYTCQGSAFGNCCSFYGFCGSDDGHCGTGCDVDFGTCNSVPPGVGDTTNGLCGARFSATCRSFGSKTCCSENGFCGDSSAHCGAGCQSDFGRCNWSAATLGTGSLIVNR</sequence>
<comment type="caution">
    <text evidence="13">The sequence shown here is derived from an EMBL/GenBank/DDBJ whole genome shotgun (WGS) entry which is preliminary data.</text>
</comment>
<dbReference type="SUPFAM" id="SSF88713">
    <property type="entry name" value="Glycoside hydrolase/deacetylase"/>
    <property type="match status" value="1"/>
</dbReference>
<evidence type="ECO:0000256" key="6">
    <source>
        <dbReference type="ARBA" id="ARBA00023277"/>
    </source>
</evidence>
<dbReference type="PANTHER" id="PTHR46471">
    <property type="entry name" value="CHITIN DEACETYLASE"/>
    <property type="match status" value="1"/>
</dbReference>
<feature type="region of interest" description="Disordered" evidence="9">
    <location>
        <begin position="316"/>
        <end position="361"/>
    </location>
</feature>
<evidence type="ECO:0000313" key="14">
    <source>
        <dbReference type="Proteomes" id="UP000243081"/>
    </source>
</evidence>
<evidence type="ECO:0000259" key="11">
    <source>
        <dbReference type="PROSITE" id="PS50941"/>
    </source>
</evidence>
<feature type="compositionally biased region" description="Low complexity" evidence="9">
    <location>
        <begin position="328"/>
        <end position="351"/>
    </location>
</feature>
<evidence type="ECO:0000256" key="3">
    <source>
        <dbReference type="ARBA" id="ARBA00022723"/>
    </source>
</evidence>
<feature type="disulfide bond" evidence="8">
    <location>
        <begin position="48"/>
        <end position="62"/>
    </location>
</feature>
<dbReference type="InterPro" id="IPR036861">
    <property type="entry name" value="Endochitinase-like_sf"/>
</dbReference>
<feature type="disulfide bond" evidence="8">
    <location>
        <begin position="376"/>
        <end position="390"/>
    </location>
</feature>
<dbReference type="GO" id="GO:0046872">
    <property type="term" value="F:metal ion binding"/>
    <property type="evidence" value="ECO:0007669"/>
    <property type="project" value="UniProtKB-KW"/>
</dbReference>
<evidence type="ECO:0000313" key="13">
    <source>
        <dbReference type="EMBL" id="OAR00842.1"/>
    </source>
</evidence>
<evidence type="ECO:0008006" key="15">
    <source>
        <dbReference type="Google" id="ProtNLM"/>
    </source>
</evidence>
<feature type="signal peptide" evidence="10">
    <location>
        <begin position="1"/>
        <end position="17"/>
    </location>
</feature>
<keyword evidence="2 8" id="KW-0147">Chitin-binding</keyword>
<protein>
    <recommendedName>
        <fullName evidence="15">NodB homology domain-containing protein</fullName>
    </recommendedName>
</protein>
<evidence type="ECO:0000256" key="4">
    <source>
        <dbReference type="ARBA" id="ARBA00022729"/>
    </source>
</evidence>
<dbReference type="GO" id="GO:0016810">
    <property type="term" value="F:hydrolase activity, acting on carbon-nitrogen (but not peptide) bonds"/>
    <property type="evidence" value="ECO:0007669"/>
    <property type="project" value="InterPro"/>
</dbReference>
<evidence type="ECO:0000256" key="10">
    <source>
        <dbReference type="SAM" id="SignalP"/>
    </source>
</evidence>
<proteinExistence type="predicted"/>
<dbReference type="PROSITE" id="PS50941">
    <property type="entry name" value="CHIT_BIND_I_2"/>
    <property type="match status" value="3"/>
</dbReference>
<dbReference type="InterPro" id="IPR018371">
    <property type="entry name" value="Chitin-binding_1_CS"/>
</dbReference>
<keyword evidence="14" id="KW-1185">Reference proteome</keyword>
<dbReference type="CDD" id="cd10951">
    <property type="entry name" value="CE4_ClCDA_like"/>
    <property type="match status" value="1"/>
</dbReference>
<dbReference type="OMA" id="WPAVMRR"/>
<keyword evidence="6" id="KW-0119">Carbohydrate metabolism</keyword>
<evidence type="ECO:0000256" key="8">
    <source>
        <dbReference type="PROSITE-ProRule" id="PRU00261"/>
    </source>
</evidence>
<dbReference type="Pfam" id="PF01522">
    <property type="entry name" value="Polysacc_deac_1"/>
    <property type="match status" value="1"/>
</dbReference>
<dbReference type="SUPFAM" id="SSF57016">
    <property type="entry name" value="Plant lectins/antimicrobial peptides"/>
    <property type="match status" value="3"/>
</dbReference>